<dbReference type="EMBL" id="JARJCW010000032">
    <property type="protein sequence ID" value="KAJ7208956.1"/>
    <property type="molecule type" value="Genomic_DNA"/>
</dbReference>
<dbReference type="AlphaFoldDB" id="A0AAD6YAU5"/>
<accession>A0AAD6YAU5</accession>
<organism evidence="1 2">
    <name type="scientific">Mycena pura</name>
    <dbReference type="NCBI Taxonomy" id="153505"/>
    <lineage>
        <taxon>Eukaryota</taxon>
        <taxon>Fungi</taxon>
        <taxon>Dikarya</taxon>
        <taxon>Basidiomycota</taxon>
        <taxon>Agaricomycotina</taxon>
        <taxon>Agaricomycetes</taxon>
        <taxon>Agaricomycetidae</taxon>
        <taxon>Agaricales</taxon>
        <taxon>Marasmiineae</taxon>
        <taxon>Mycenaceae</taxon>
        <taxon>Mycena</taxon>
    </lineage>
</organism>
<gene>
    <name evidence="1" type="ORF">GGX14DRAFT_633048</name>
</gene>
<keyword evidence="2" id="KW-1185">Reference proteome</keyword>
<name>A0AAD6YAU5_9AGAR</name>
<comment type="caution">
    <text evidence="1">The sequence shown here is derived from an EMBL/GenBank/DDBJ whole genome shotgun (WGS) entry which is preliminary data.</text>
</comment>
<reference evidence="1" key="1">
    <citation type="submission" date="2023-03" db="EMBL/GenBank/DDBJ databases">
        <title>Massive genome expansion in bonnet fungi (Mycena s.s.) driven by repeated elements and novel gene families across ecological guilds.</title>
        <authorList>
            <consortium name="Lawrence Berkeley National Laboratory"/>
            <person name="Harder C.B."/>
            <person name="Miyauchi S."/>
            <person name="Viragh M."/>
            <person name="Kuo A."/>
            <person name="Thoen E."/>
            <person name="Andreopoulos B."/>
            <person name="Lu D."/>
            <person name="Skrede I."/>
            <person name="Drula E."/>
            <person name="Henrissat B."/>
            <person name="Morin E."/>
            <person name="Kohler A."/>
            <person name="Barry K."/>
            <person name="LaButti K."/>
            <person name="Morin E."/>
            <person name="Salamov A."/>
            <person name="Lipzen A."/>
            <person name="Mereny Z."/>
            <person name="Hegedus B."/>
            <person name="Baldrian P."/>
            <person name="Stursova M."/>
            <person name="Weitz H."/>
            <person name="Taylor A."/>
            <person name="Grigoriev I.V."/>
            <person name="Nagy L.G."/>
            <person name="Martin F."/>
            <person name="Kauserud H."/>
        </authorList>
    </citation>
    <scope>NUCLEOTIDE SEQUENCE</scope>
    <source>
        <strain evidence="1">9144</strain>
    </source>
</reference>
<proteinExistence type="predicted"/>
<dbReference type="Proteomes" id="UP001219525">
    <property type="component" value="Unassembled WGS sequence"/>
</dbReference>
<evidence type="ECO:0000313" key="2">
    <source>
        <dbReference type="Proteomes" id="UP001219525"/>
    </source>
</evidence>
<protein>
    <submittedName>
        <fullName evidence="1">Uncharacterized protein</fullName>
    </submittedName>
</protein>
<evidence type="ECO:0000313" key="1">
    <source>
        <dbReference type="EMBL" id="KAJ7208956.1"/>
    </source>
</evidence>
<sequence>MANRTRWHDNKTDCRDEDTSMDSVPILVLLEVAKNAAMYPGFGNHKRKTPVGLVIAPTKGLSANIALGIPVLPCTREALPDARKAGRNIAVEIASCRWSIAHLIDEWDEFRPSFRHIGNFVRGRLPPHVSLPALTATLMPGAATRTYPAWVAKTVPQRAVILVQAAALKSALKYLARSESDSQKPVRNSKSLTTMNNEKALMVTTTSCLIVFFNKMFGNDTASSLLDCIVRGRRLPCSNCLPRFTGAIEYPPSPLPSGTRRLYPFSEAKPKASVTQPYRPKNTKLTRKMRTAADTALLTKIPFWEHHERHGEKLWLLIRDLQVQFAADTKRSRNP</sequence>